<sequence>MTILIATCSEYPHPTPSLEALLKALRAHGMEAAYLPWKTAPLDTFAAADAVLPLCCWDYYDDPERFLGWIDALGARGAKLLNEPDLLRWNFRKTYLLELAAAGLAVPKTLHLPEASRQTIERDMGRQGWQAAVLKPVSSQNGHGIHKLEWADRARWPSSLELNGEWLLQEFQEDIGALGETTLTFIDGIFSHAVRRVLKPGEWRANPQFGITYERVEVSRDVIGTAQAYIDHLPQAPLYARVDGLARPGGFILMELELIDPYLYLEFAPGSADVMARAVLRRLG</sequence>
<evidence type="ECO:0000313" key="2">
    <source>
        <dbReference type="Proteomes" id="UP000605848"/>
    </source>
</evidence>
<protein>
    <recommendedName>
        <fullName evidence="3">Glutathione synthetase</fullName>
    </recommendedName>
</protein>
<comment type="caution">
    <text evidence="1">The sequence shown here is derived from an EMBL/GenBank/DDBJ whole genome shotgun (WGS) entry which is preliminary data.</text>
</comment>
<accession>A0A936Z9N6</accession>
<name>A0A936Z9N6_9HYPH</name>
<dbReference type="Proteomes" id="UP000605848">
    <property type="component" value="Unassembled WGS sequence"/>
</dbReference>
<evidence type="ECO:0008006" key="3">
    <source>
        <dbReference type="Google" id="ProtNLM"/>
    </source>
</evidence>
<organism evidence="1 2">
    <name type="scientific">Microvirga aerilata</name>
    <dbReference type="NCBI Taxonomy" id="670292"/>
    <lineage>
        <taxon>Bacteria</taxon>
        <taxon>Pseudomonadati</taxon>
        <taxon>Pseudomonadota</taxon>
        <taxon>Alphaproteobacteria</taxon>
        <taxon>Hyphomicrobiales</taxon>
        <taxon>Methylobacteriaceae</taxon>
        <taxon>Microvirga</taxon>
    </lineage>
</organism>
<keyword evidence="2" id="KW-1185">Reference proteome</keyword>
<dbReference type="PANTHER" id="PTHR39217:SF1">
    <property type="entry name" value="GLUTATHIONE SYNTHETASE"/>
    <property type="match status" value="1"/>
</dbReference>
<dbReference type="RefSeq" id="WP_202056989.1">
    <property type="nucleotide sequence ID" value="NZ_JAEQMY010000006.1"/>
</dbReference>
<gene>
    <name evidence="1" type="ORF">JKG68_06135</name>
</gene>
<dbReference type="AlphaFoldDB" id="A0A936Z9N6"/>
<dbReference type="EMBL" id="JAEQMY010000006">
    <property type="protein sequence ID" value="MBL0403540.1"/>
    <property type="molecule type" value="Genomic_DNA"/>
</dbReference>
<reference evidence="1" key="1">
    <citation type="submission" date="2021-01" db="EMBL/GenBank/DDBJ databases">
        <title>Microvirga sp.</title>
        <authorList>
            <person name="Kim M.K."/>
        </authorList>
    </citation>
    <scope>NUCLEOTIDE SEQUENCE</scope>
    <source>
        <strain evidence="1">5420S-16</strain>
    </source>
</reference>
<dbReference type="SUPFAM" id="SSF56059">
    <property type="entry name" value="Glutathione synthetase ATP-binding domain-like"/>
    <property type="match status" value="1"/>
</dbReference>
<evidence type="ECO:0000313" key="1">
    <source>
        <dbReference type="EMBL" id="MBL0403540.1"/>
    </source>
</evidence>
<dbReference type="InterPro" id="IPR053191">
    <property type="entry name" value="DcsG_Biosynth_Enzyme"/>
</dbReference>
<proteinExistence type="predicted"/>
<dbReference type="PANTHER" id="PTHR39217">
    <property type="match status" value="1"/>
</dbReference>